<evidence type="ECO:0000256" key="2">
    <source>
        <dbReference type="ARBA" id="ARBA00022723"/>
    </source>
</evidence>
<dbReference type="AlphaFoldDB" id="D5ENP8"/>
<name>D5ENP8_CORAD</name>
<keyword evidence="8" id="KW-1185">Reference proteome</keyword>
<dbReference type="PROSITE" id="PS00149">
    <property type="entry name" value="SULFATASE_2"/>
    <property type="match status" value="1"/>
</dbReference>
<keyword evidence="5" id="KW-0732">Signal</keyword>
<dbReference type="HOGENOM" id="CLU_006332_10_3_0"/>
<feature type="domain" description="Sulfatase N-terminal" evidence="6">
    <location>
        <begin position="35"/>
        <end position="402"/>
    </location>
</feature>
<organism evidence="7 8">
    <name type="scientific">Coraliomargarita akajimensis (strain DSM 45221 / IAM 15411 / JCM 23193 / KCTC 12865 / 04OKA010-24)</name>
    <dbReference type="NCBI Taxonomy" id="583355"/>
    <lineage>
        <taxon>Bacteria</taxon>
        <taxon>Pseudomonadati</taxon>
        <taxon>Verrucomicrobiota</taxon>
        <taxon>Opitutia</taxon>
        <taxon>Puniceicoccales</taxon>
        <taxon>Coraliomargaritaceae</taxon>
        <taxon>Coraliomargarita</taxon>
    </lineage>
</organism>
<dbReference type="KEGG" id="caa:Caka_0532"/>
<dbReference type="CDD" id="cd16143">
    <property type="entry name" value="ARS_like"/>
    <property type="match status" value="1"/>
</dbReference>
<dbReference type="OrthoDB" id="9770482at2"/>
<dbReference type="EMBL" id="CP001998">
    <property type="protein sequence ID" value="ADE53557.1"/>
    <property type="molecule type" value="Genomic_DNA"/>
</dbReference>
<dbReference type="STRING" id="583355.Caka_0532"/>
<dbReference type="InterPro" id="IPR000917">
    <property type="entry name" value="Sulfatase_N"/>
</dbReference>
<dbReference type="GO" id="GO:0046872">
    <property type="term" value="F:metal ion binding"/>
    <property type="evidence" value="ECO:0007669"/>
    <property type="project" value="UniProtKB-KW"/>
</dbReference>
<sequence length="526" mass="58902">MKKPCQLFSKCISAASLSFLFWGSAVFAESVSSRPNVVILYADDMGYGDLAANNPNSKIPTPNLDKLAAEGMRFTDGHSSSGICTPSRFALLTGQYHWRRMHGIAQSFGQPVFKEDDFTIAKLFQKEGYNTAAIGKWHLGWDWQSVVQSEAGIQKVPWPRPDGRVLTRKAYTPAAIDWTRPIPGGPLDQGFDYYFGDGTINFPPYCYIENDRVVDAPTVMMDVETFRPIREGDWEFRPGPMVEGWDPYEVLPTITDKAVEWIGKQSADTPFFMYFAFPSPHAPIIPNDEFLGKSKAGAYGDFIVETDAIAGRIIQALKDHGLDQNTIVVFTADNGAEHYAFAREQKFDHWSSEPFRGLKRDLWEGGHRVPTVISWPGVIDAGSVSDEVISQVDLAATFASILDRKLQTTEAVDSFDLLPLLKGQAYNKPLREGTVQNTREASFALRLGDWVLIDAPSGQHTKTPDWYNEQQGYSRDQTPGLLYNLKEDPSQEHNLFQEHPERVMSMKALLKRYLDGEASAPHAISE</sequence>
<proteinExistence type="inferred from homology"/>
<evidence type="ECO:0000313" key="8">
    <source>
        <dbReference type="Proteomes" id="UP000000925"/>
    </source>
</evidence>
<dbReference type="Gene3D" id="3.40.720.10">
    <property type="entry name" value="Alkaline Phosphatase, subunit A"/>
    <property type="match status" value="1"/>
</dbReference>
<evidence type="ECO:0000256" key="3">
    <source>
        <dbReference type="ARBA" id="ARBA00022801"/>
    </source>
</evidence>
<protein>
    <submittedName>
        <fullName evidence="7">Sulfatase</fullName>
    </submittedName>
</protein>
<keyword evidence="4" id="KW-0106">Calcium</keyword>
<feature type="chain" id="PRO_5003070848" evidence="5">
    <location>
        <begin position="29"/>
        <end position="526"/>
    </location>
</feature>
<accession>D5ENP8</accession>
<dbReference type="InterPro" id="IPR017850">
    <property type="entry name" value="Alkaline_phosphatase_core_sf"/>
</dbReference>
<dbReference type="eggNOG" id="COG3119">
    <property type="taxonomic scope" value="Bacteria"/>
</dbReference>
<dbReference type="InterPro" id="IPR050738">
    <property type="entry name" value="Sulfatase"/>
</dbReference>
<gene>
    <name evidence="7" type="ordered locus">Caka_0532</name>
</gene>
<dbReference type="PANTHER" id="PTHR42693">
    <property type="entry name" value="ARYLSULFATASE FAMILY MEMBER"/>
    <property type="match status" value="1"/>
</dbReference>
<dbReference type="Gene3D" id="3.30.1120.10">
    <property type="match status" value="1"/>
</dbReference>
<evidence type="ECO:0000256" key="5">
    <source>
        <dbReference type="SAM" id="SignalP"/>
    </source>
</evidence>
<dbReference type="GO" id="GO:0004065">
    <property type="term" value="F:arylsulfatase activity"/>
    <property type="evidence" value="ECO:0007669"/>
    <property type="project" value="TreeGrafter"/>
</dbReference>
<dbReference type="InterPro" id="IPR024607">
    <property type="entry name" value="Sulfatase_CS"/>
</dbReference>
<dbReference type="PANTHER" id="PTHR42693:SF53">
    <property type="entry name" value="ENDO-4-O-SULFATASE"/>
    <property type="match status" value="1"/>
</dbReference>
<dbReference type="SUPFAM" id="SSF53649">
    <property type="entry name" value="Alkaline phosphatase-like"/>
    <property type="match status" value="1"/>
</dbReference>
<keyword evidence="2" id="KW-0479">Metal-binding</keyword>
<comment type="similarity">
    <text evidence="1">Belongs to the sulfatase family.</text>
</comment>
<evidence type="ECO:0000256" key="4">
    <source>
        <dbReference type="ARBA" id="ARBA00022837"/>
    </source>
</evidence>
<dbReference type="Proteomes" id="UP000000925">
    <property type="component" value="Chromosome"/>
</dbReference>
<dbReference type="RefSeq" id="WP_013042282.1">
    <property type="nucleotide sequence ID" value="NC_014008.1"/>
</dbReference>
<evidence type="ECO:0000313" key="7">
    <source>
        <dbReference type="EMBL" id="ADE53557.1"/>
    </source>
</evidence>
<keyword evidence="3" id="KW-0378">Hydrolase</keyword>
<reference evidence="7 8" key="1">
    <citation type="journal article" date="2010" name="Stand. Genomic Sci.">
        <title>Complete genome sequence of Coraliomargarita akajimensis type strain (04OKA010-24).</title>
        <authorList>
            <person name="Mavromatis K."/>
            <person name="Abt B."/>
            <person name="Brambilla E."/>
            <person name="Lapidus A."/>
            <person name="Copeland A."/>
            <person name="Deshpande S."/>
            <person name="Nolan M."/>
            <person name="Lucas S."/>
            <person name="Tice H."/>
            <person name="Cheng J.F."/>
            <person name="Han C."/>
            <person name="Detter J.C."/>
            <person name="Woyke T."/>
            <person name="Goodwin L."/>
            <person name="Pitluck S."/>
            <person name="Held B."/>
            <person name="Brettin T."/>
            <person name="Tapia R."/>
            <person name="Ivanova N."/>
            <person name="Mikhailova N."/>
            <person name="Pati A."/>
            <person name="Liolios K."/>
            <person name="Chen A."/>
            <person name="Palaniappan K."/>
            <person name="Land M."/>
            <person name="Hauser L."/>
            <person name="Chang Y.J."/>
            <person name="Jeffries C.D."/>
            <person name="Rohde M."/>
            <person name="Goker M."/>
            <person name="Bristow J."/>
            <person name="Eisen J.A."/>
            <person name="Markowitz V."/>
            <person name="Hugenholtz P."/>
            <person name="Klenk H.P."/>
            <person name="Kyrpides N.C."/>
        </authorList>
    </citation>
    <scope>NUCLEOTIDE SEQUENCE [LARGE SCALE GENOMIC DNA]</scope>
    <source>
        <strain evidence="8">DSM 45221 / IAM 15411 / JCM 23193 / KCTC 12865</strain>
    </source>
</reference>
<feature type="signal peptide" evidence="5">
    <location>
        <begin position="1"/>
        <end position="28"/>
    </location>
</feature>
<dbReference type="Pfam" id="PF00884">
    <property type="entry name" value="Sulfatase"/>
    <property type="match status" value="1"/>
</dbReference>
<dbReference type="PROSITE" id="PS00523">
    <property type="entry name" value="SULFATASE_1"/>
    <property type="match status" value="1"/>
</dbReference>
<evidence type="ECO:0000259" key="6">
    <source>
        <dbReference type="Pfam" id="PF00884"/>
    </source>
</evidence>
<evidence type="ECO:0000256" key="1">
    <source>
        <dbReference type="ARBA" id="ARBA00008779"/>
    </source>
</evidence>